<protein>
    <submittedName>
        <fullName evidence="6">ABC transporter ATP-binding protein</fullName>
    </submittedName>
</protein>
<comment type="caution">
    <text evidence="6">The sequence shown here is derived from an EMBL/GenBank/DDBJ whole genome shotgun (WGS) entry which is preliminary data.</text>
</comment>
<evidence type="ECO:0000313" key="6">
    <source>
        <dbReference type="EMBL" id="MFD1674759.1"/>
    </source>
</evidence>
<dbReference type="SMART" id="SM00382">
    <property type="entry name" value="AAA"/>
    <property type="match status" value="1"/>
</dbReference>
<accession>A0ABW4JEE9</accession>
<dbReference type="Pfam" id="PF00005">
    <property type="entry name" value="ABC_tran"/>
    <property type="match status" value="1"/>
</dbReference>
<comment type="similarity">
    <text evidence="1">Belongs to the ABC transporter superfamily.</text>
</comment>
<proteinExistence type="inferred from homology"/>
<dbReference type="InterPro" id="IPR003593">
    <property type="entry name" value="AAA+_ATPase"/>
</dbReference>
<name>A0ABW4JEE9_9BACL</name>
<dbReference type="EMBL" id="JBHUCX010000021">
    <property type="protein sequence ID" value="MFD1674759.1"/>
    <property type="molecule type" value="Genomic_DNA"/>
</dbReference>
<dbReference type="PANTHER" id="PTHR42711:SF5">
    <property type="entry name" value="ABC TRANSPORTER ATP-BINDING PROTEIN NATA"/>
    <property type="match status" value="1"/>
</dbReference>
<dbReference type="Pfam" id="PF13732">
    <property type="entry name" value="DrrA1-3_C"/>
    <property type="match status" value="1"/>
</dbReference>
<reference evidence="7" key="1">
    <citation type="journal article" date="2019" name="Int. J. Syst. Evol. Microbiol.">
        <title>The Global Catalogue of Microorganisms (GCM) 10K type strain sequencing project: providing services to taxonomists for standard genome sequencing and annotation.</title>
        <authorList>
            <consortium name="The Broad Institute Genomics Platform"/>
            <consortium name="The Broad Institute Genome Sequencing Center for Infectious Disease"/>
            <person name="Wu L."/>
            <person name="Ma J."/>
        </authorList>
    </citation>
    <scope>NUCLEOTIDE SEQUENCE [LARGE SCALE GENOMIC DNA]</scope>
    <source>
        <strain evidence="7">CGMCC 1.12286</strain>
    </source>
</reference>
<keyword evidence="4 6" id="KW-0067">ATP-binding</keyword>
<dbReference type="InterPro" id="IPR027417">
    <property type="entry name" value="P-loop_NTPase"/>
</dbReference>
<evidence type="ECO:0000256" key="2">
    <source>
        <dbReference type="ARBA" id="ARBA00022448"/>
    </source>
</evidence>
<evidence type="ECO:0000256" key="3">
    <source>
        <dbReference type="ARBA" id="ARBA00022741"/>
    </source>
</evidence>
<gene>
    <name evidence="6" type="ORF">ACFSB2_08610</name>
</gene>
<dbReference type="Proteomes" id="UP001597079">
    <property type="component" value="Unassembled WGS sequence"/>
</dbReference>
<evidence type="ECO:0000313" key="7">
    <source>
        <dbReference type="Proteomes" id="UP001597079"/>
    </source>
</evidence>
<dbReference type="GO" id="GO:0005524">
    <property type="term" value="F:ATP binding"/>
    <property type="evidence" value="ECO:0007669"/>
    <property type="project" value="UniProtKB-KW"/>
</dbReference>
<organism evidence="6 7">
    <name type="scientific">Alicyclobacillus fodiniaquatilis</name>
    <dbReference type="NCBI Taxonomy" id="1661150"/>
    <lineage>
        <taxon>Bacteria</taxon>
        <taxon>Bacillati</taxon>
        <taxon>Bacillota</taxon>
        <taxon>Bacilli</taxon>
        <taxon>Bacillales</taxon>
        <taxon>Alicyclobacillaceae</taxon>
        <taxon>Alicyclobacillus</taxon>
    </lineage>
</organism>
<dbReference type="InterPro" id="IPR050763">
    <property type="entry name" value="ABC_transporter_ATP-binding"/>
</dbReference>
<dbReference type="SUPFAM" id="SSF52540">
    <property type="entry name" value="P-loop containing nucleoside triphosphate hydrolases"/>
    <property type="match status" value="1"/>
</dbReference>
<evidence type="ECO:0000256" key="4">
    <source>
        <dbReference type="ARBA" id="ARBA00022840"/>
    </source>
</evidence>
<evidence type="ECO:0000259" key="5">
    <source>
        <dbReference type="PROSITE" id="PS50893"/>
    </source>
</evidence>
<sequence>MSLVLSHVSKSYAGKCAIQDISFSVKQGQVFGLLGLNGAGKSTTIRIILDIMEADAGQVLWRDRPAKALPRPTFGYLPEERGLYPNMKVMEQLVLFGRLNGLSISAATERTNAWLNRFEIPDYASKLVRDLSKGNQQKIQFIASMLHGPELLILDEPFSGLDPVNTSLFKSVFRELVDGGTTILFSSHQLDHVEELSHSVGIIHQSNLVLKGAVSDILSAEQPTEIRICASEEAVRAVLAPDVAAAIQTDKRDRWISIPANGIDAEKLLKELIDSGTMVSHFELVRPTLHDIFLGKVGKLG</sequence>
<dbReference type="RefSeq" id="WP_377942633.1">
    <property type="nucleotide sequence ID" value="NZ_JBHUCX010000021.1"/>
</dbReference>
<feature type="domain" description="ABC transporter" evidence="5">
    <location>
        <begin position="3"/>
        <end position="230"/>
    </location>
</feature>
<keyword evidence="2" id="KW-0813">Transport</keyword>
<dbReference type="Gene3D" id="3.40.50.300">
    <property type="entry name" value="P-loop containing nucleotide triphosphate hydrolases"/>
    <property type="match status" value="1"/>
</dbReference>
<evidence type="ECO:0000256" key="1">
    <source>
        <dbReference type="ARBA" id="ARBA00005417"/>
    </source>
</evidence>
<dbReference type="PROSITE" id="PS50893">
    <property type="entry name" value="ABC_TRANSPORTER_2"/>
    <property type="match status" value="1"/>
</dbReference>
<dbReference type="InterPro" id="IPR003439">
    <property type="entry name" value="ABC_transporter-like_ATP-bd"/>
</dbReference>
<dbReference type="InterPro" id="IPR017871">
    <property type="entry name" value="ABC_transporter-like_CS"/>
</dbReference>
<dbReference type="PROSITE" id="PS00211">
    <property type="entry name" value="ABC_TRANSPORTER_1"/>
    <property type="match status" value="1"/>
</dbReference>
<keyword evidence="7" id="KW-1185">Reference proteome</keyword>
<dbReference type="PANTHER" id="PTHR42711">
    <property type="entry name" value="ABC TRANSPORTER ATP-BINDING PROTEIN"/>
    <property type="match status" value="1"/>
</dbReference>
<dbReference type="InterPro" id="IPR025302">
    <property type="entry name" value="DrrA1/2-like_C"/>
</dbReference>
<keyword evidence="3" id="KW-0547">Nucleotide-binding</keyword>